<dbReference type="EMBL" id="BONX01000012">
    <property type="protein sequence ID" value="GIG95948.1"/>
    <property type="molecule type" value="Genomic_DNA"/>
</dbReference>
<dbReference type="Proteomes" id="UP000621500">
    <property type="component" value="Unassembled WGS sequence"/>
</dbReference>
<organism evidence="2 3">
    <name type="scientific">Plantactinospora mayteni</name>
    <dbReference type="NCBI Taxonomy" id="566021"/>
    <lineage>
        <taxon>Bacteria</taxon>
        <taxon>Bacillati</taxon>
        <taxon>Actinomycetota</taxon>
        <taxon>Actinomycetes</taxon>
        <taxon>Micromonosporales</taxon>
        <taxon>Micromonosporaceae</taxon>
        <taxon>Plantactinospora</taxon>
    </lineage>
</organism>
<keyword evidence="3" id="KW-1185">Reference proteome</keyword>
<evidence type="ECO:0000256" key="1">
    <source>
        <dbReference type="ARBA" id="ARBA00009981"/>
    </source>
</evidence>
<dbReference type="InterPro" id="IPR036165">
    <property type="entry name" value="YefM-like_sf"/>
</dbReference>
<protein>
    <recommendedName>
        <fullName evidence="4">Antitoxin</fullName>
    </recommendedName>
</protein>
<comment type="similarity">
    <text evidence="1">Belongs to the phD/YefM antitoxin family.</text>
</comment>
<gene>
    <name evidence="2" type="ORF">Pma05_25210</name>
</gene>
<accession>A0ABQ4EMS7</accession>
<dbReference type="NCBIfam" id="TIGR01552">
    <property type="entry name" value="phd_fam"/>
    <property type="match status" value="1"/>
</dbReference>
<dbReference type="SUPFAM" id="SSF143120">
    <property type="entry name" value="YefM-like"/>
    <property type="match status" value="1"/>
</dbReference>
<dbReference type="RefSeq" id="WP_203857494.1">
    <property type="nucleotide sequence ID" value="NZ_BAAAZQ010000008.1"/>
</dbReference>
<evidence type="ECO:0000313" key="2">
    <source>
        <dbReference type="EMBL" id="GIG95948.1"/>
    </source>
</evidence>
<evidence type="ECO:0008006" key="4">
    <source>
        <dbReference type="Google" id="ProtNLM"/>
    </source>
</evidence>
<reference evidence="2 3" key="1">
    <citation type="submission" date="2021-01" db="EMBL/GenBank/DDBJ databases">
        <title>Whole genome shotgun sequence of Plantactinospora mayteni NBRC 109088.</title>
        <authorList>
            <person name="Komaki H."/>
            <person name="Tamura T."/>
        </authorList>
    </citation>
    <scope>NUCLEOTIDE SEQUENCE [LARGE SCALE GENOMIC DNA]</scope>
    <source>
        <strain evidence="2 3">NBRC 109088</strain>
    </source>
</reference>
<proteinExistence type="inferred from homology"/>
<sequence length="56" mass="6078">MSDTTEISVRELRKALADTLNGVTVRGRIVYVTNNGRRIAAIVPVPAAEQIEQARG</sequence>
<name>A0ABQ4EMS7_9ACTN</name>
<comment type="caution">
    <text evidence="2">The sequence shown here is derived from an EMBL/GenBank/DDBJ whole genome shotgun (WGS) entry which is preliminary data.</text>
</comment>
<evidence type="ECO:0000313" key="3">
    <source>
        <dbReference type="Proteomes" id="UP000621500"/>
    </source>
</evidence>